<dbReference type="EMBL" id="BAAAPZ010000006">
    <property type="protein sequence ID" value="GAA2097420.1"/>
    <property type="molecule type" value="Genomic_DNA"/>
</dbReference>
<reference evidence="6" key="1">
    <citation type="journal article" date="2019" name="Int. J. Syst. Evol. Microbiol.">
        <title>The Global Catalogue of Microorganisms (GCM) 10K type strain sequencing project: providing services to taxonomists for standard genome sequencing and annotation.</title>
        <authorList>
            <consortium name="The Broad Institute Genomics Platform"/>
            <consortium name="The Broad Institute Genome Sequencing Center for Infectious Disease"/>
            <person name="Wu L."/>
            <person name="Ma J."/>
        </authorList>
    </citation>
    <scope>NUCLEOTIDE SEQUENCE [LARGE SCALE GENOMIC DNA]</scope>
    <source>
        <strain evidence="6">JCM 15900</strain>
    </source>
</reference>
<name>A0ABP5IE40_9MICO</name>
<dbReference type="InterPro" id="IPR001347">
    <property type="entry name" value="SIS_dom"/>
</dbReference>
<dbReference type="PROSITE" id="PS51464">
    <property type="entry name" value="SIS"/>
    <property type="match status" value="1"/>
</dbReference>
<evidence type="ECO:0000256" key="2">
    <source>
        <dbReference type="ARBA" id="ARBA00023125"/>
    </source>
</evidence>
<keyword evidence="3" id="KW-0804">Transcription</keyword>
<accession>A0ABP5IE40</accession>
<dbReference type="PANTHER" id="PTHR30514:SF18">
    <property type="entry name" value="RPIR-FAMILY TRANSCRIPTIONAL REGULATOR"/>
    <property type="match status" value="1"/>
</dbReference>
<feature type="domain" description="SIS" evidence="4">
    <location>
        <begin position="126"/>
        <end position="262"/>
    </location>
</feature>
<evidence type="ECO:0000313" key="6">
    <source>
        <dbReference type="Proteomes" id="UP001500984"/>
    </source>
</evidence>
<dbReference type="InterPro" id="IPR009057">
    <property type="entry name" value="Homeodomain-like_sf"/>
</dbReference>
<gene>
    <name evidence="5" type="ORF">GCM10009823_18120</name>
</gene>
<dbReference type="RefSeq" id="WP_291799230.1">
    <property type="nucleotide sequence ID" value="NZ_BAAAPZ010000006.1"/>
</dbReference>
<dbReference type="SUPFAM" id="SSF53697">
    <property type="entry name" value="SIS domain"/>
    <property type="match status" value="1"/>
</dbReference>
<keyword evidence="1" id="KW-0805">Transcription regulation</keyword>
<dbReference type="InterPro" id="IPR047640">
    <property type="entry name" value="RpiR-like"/>
</dbReference>
<dbReference type="PANTHER" id="PTHR30514">
    <property type="entry name" value="GLUCOKINASE"/>
    <property type="match status" value="1"/>
</dbReference>
<dbReference type="Gene3D" id="3.40.50.10490">
    <property type="entry name" value="Glucose-6-phosphate isomerase like protein, domain 1"/>
    <property type="match status" value="1"/>
</dbReference>
<dbReference type="InterPro" id="IPR035472">
    <property type="entry name" value="RpiR-like_SIS"/>
</dbReference>
<dbReference type="Proteomes" id="UP001500984">
    <property type="component" value="Unassembled WGS sequence"/>
</dbReference>
<comment type="caution">
    <text evidence="5">The sequence shown here is derived from an EMBL/GenBank/DDBJ whole genome shotgun (WGS) entry which is preliminary data.</text>
</comment>
<evidence type="ECO:0000313" key="5">
    <source>
        <dbReference type="EMBL" id="GAA2097420.1"/>
    </source>
</evidence>
<evidence type="ECO:0000259" key="4">
    <source>
        <dbReference type="PROSITE" id="PS51464"/>
    </source>
</evidence>
<dbReference type="InterPro" id="IPR000281">
    <property type="entry name" value="HTH_RpiR"/>
</dbReference>
<dbReference type="InterPro" id="IPR046348">
    <property type="entry name" value="SIS_dom_sf"/>
</dbReference>
<sequence length="283" mass="30207">MTDEFIAGWIDTLLDGRGAPPAMARVLEVLRTAPQEAAFATVKAMAAAAHVNIATVTRTAQFLGFTGWPAFIIEYRGHYLAGLRADSMLAPAGEVGASGPREVVLGDISTLQGMAEGLDEDAYSRAAARIRSARRTVVLATGTYLAPAEVLAHNGQLLGYDLELPHGPSSAQLNAVRKLGEGDVVIAFTVWKTAEIVLRLARFARERGAALVVFADRSTEAARLAEVVVTVPSESSRYLPSTIPAVAAVQAVLTVLADLDREHVEAHLREADELWRSMGIVEP</sequence>
<dbReference type="Gene3D" id="1.10.10.10">
    <property type="entry name" value="Winged helix-like DNA-binding domain superfamily/Winged helix DNA-binding domain"/>
    <property type="match status" value="1"/>
</dbReference>
<proteinExistence type="predicted"/>
<keyword evidence="2" id="KW-0238">DNA-binding</keyword>
<protein>
    <recommendedName>
        <fullName evidence="4">SIS domain-containing protein</fullName>
    </recommendedName>
</protein>
<dbReference type="CDD" id="cd05013">
    <property type="entry name" value="SIS_RpiR"/>
    <property type="match status" value="1"/>
</dbReference>
<evidence type="ECO:0000256" key="1">
    <source>
        <dbReference type="ARBA" id="ARBA00023015"/>
    </source>
</evidence>
<organism evidence="5 6">
    <name type="scientific">Brevibacterium salitolerans</name>
    <dbReference type="NCBI Taxonomy" id="1403566"/>
    <lineage>
        <taxon>Bacteria</taxon>
        <taxon>Bacillati</taxon>
        <taxon>Actinomycetota</taxon>
        <taxon>Actinomycetes</taxon>
        <taxon>Micrococcales</taxon>
        <taxon>Brevibacteriaceae</taxon>
        <taxon>Brevibacterium</taxon>
    </lineage>
</organism>
<dbReference type="InterPro" id="IPR036388">
    <property type="entry name" value="WH-like_DNA-bd_sf"/>
</dbReference>
<dbReference type="Pfam" id="PF01418">
    <property type="entry name" value="HTH_6"/>
    <property type="match status" value="1"/>
</dbReference>
<dbReference type="SUPFAM" id="SSF46689">
    <property type="entry name" value="Homeodomain-like"/>
    <property type="match status" value="1"/>
</dbReference>
<evidence type="ECO:0000256" key="3">
    <source>
        <dbReference type="ARBA" id="ARBA00023163"/>
    </source>
</evidence>
<keyword evidence="6" id="KW-1185">Reference proteome</keyword>